<accession>A0A317F1G7</accession>
<keyword evidence="2" id="KW-1185">Reference proteome</keyword>
<sequence>MKNSHNNYKPNLKRIMDLKKVKFRTIAMGVSAVLLAFVFVTSCGKKDDNICIQCSASVTQSSGNAGNLTTSSMENCGSTADVNSAEATFRALNTGSTINCTRK</sequence>
<dbReference type="Proteomes" id="UP000245391">
    <property type="component" value="Unassembled WGS sequence"/>
</dbReference>
<proteinExistence type="predicted"/>
<gene>
    <name evidence="1" type="ORF">DF947_09970</name>
</gene>
<name>A0A317F1G7_9SPHI</name>
<comment type="caution">
    <text evidence="1">The sequence shown here is derived from an EMBL/GenBank/DDBJ whole genome shotgun (WGS) entry which is preliminary data.</text>
</comment>
<dbReference type="EMBL" id="QGNY01000003">
    <property type="protein sequence ID" value="PWS32093.1"/>
    <property type="molecule type" value="Genomic_DNA"/>
</dbReference>
<evidence type="ECO:0000313" key="1">
    <source>
        <dbReference type="EMBL" id="PWS32093.1"/>
    </source>
</evidence>
<organism evidence="1 2">
    <name type="scientific">Pedobacter paludis</name>
    <dbReference type="NCBI Taxonomy" id="2203212"/>
    <lineage>
        <taxon>Bacteria</taxon>
        <taxon>Pseudomonadati</taxon>
        <taxon>Bacteroidota</taxon>
        <taxon>Sphingobacteriia</taxon>
        <taxon>Sphingobacteriales</taxon>
        <taxon>Sphingobacteriaceae</taxon>
        <taxon>Pedobacter</taxon>
    </lineage>
</organism>
<evidence type="ECO:0000313" key="2">
    <source>
        <dbReference type="Proteomes" id="UP000245391"/>
    </source>
</evidence>
<dbReference type="AlphaFoldDB" id="A0A317F1G7"/>
<reference evidence="2" key="1">
    <citation type="submission" date="2018-05" db="EMBL/GenBank/DDBJ databases">
        <title>Pedobacter paludis sp. nov., isolated from wetland soil.</title>
        <authorList>
            <person name="Zhang Y."/>
        </authorList>
    </citation>
    <scope>NUCLEOTIDE SEQUENCE [LARGE SCALE GENOMIC DNA]</scope>
    <source>
        <strain evidence="2">R-8</strain>
    </source>
</reference>
<protein>
    <submittedName>
        <fullName evidence="1">Uncharacterized protein</fullName>
    </submittedName>
</protein>